<keyword evidence="9" id="KW-0812">Transmembrane</keyword>
<evidence type="ECO:0000256" key="9">
    <source>
        <dbReference type="SAM" id="Phobius"/>
    </source>
</evidence>
<dbReference type="InterPro" id="IPR008271">
    <property type="entry name" value="Ser/Thr_kinase_AS"/>
</dbReference>
<feature type="domain" description="Protein kinase" evidence="10">
    <location>
        <begin position="9"/>
        <end position="273"/>
    </location>
</feature>
<keyword evidence="9" id="KW-1133">Transmembrane helix</keyword>
<feature type="transmembrane region" description="Helical" evidence="9">
    <location>
        <begin position="345"/>
        <end position="366"/>
    </location>
</feature>
<dbReference type="AlphaFoldDB" id="A0A1G7K7W6"/>
<dbReference type="Proteomes" id="UP000198967">
    <property type="component" value="Unassembled WGS sequence"/>
</dbReference>
<gene>
    <name evidence="11" type="ORF">SAMN05216377_104273</name>
</gene>
<dbReference type="GO" id="GO:0004674">
    <property type="term" value="F:protein serine/threonine kinase activity"/>
    <property type="evidence" value="ECO:0007669"/>
    <property type="project" value="UniProtKB-KW"/>
</dbReference>
<evidence type="ECO:0000259" key="10">
    <source>
        <dbReference type="PROSITE" id="PS50011"/>
    </source>
</evidence>
<feature type="region of interest" description="Disordered" evidence="8">
    <location>
        <begin position="276"/>
        <end position="338"/>
    </location>
</feature>
<dbReference type="RefSeq" id="WP_093079302.1">
    <property type="nucleotide sequence ID" value="NZ_FNBE01000004.1"/>
</dbReference>
<dbReference type="PANTHER" id="PTHR43289:SF6">
    <property type="entry name" value="SERINE_THREONINE-PROTEIN KINASE NEKL-3"/>
    <property type="match status" value="1"/>
</dbReference>
<protein>
    <recommendedName>
        <fullName evidence="1">non-specific serine/threonine protein kinase</fullName>
        <ecNumber evidence="1">2.7.11.1</ecNumber>
    </recommendedName>
</protein>
<dbReference type="EMBL" id="FNBE01000004">
    <property type="protein sequence ID" value="SDF33408.1"/>
    <property type="molecule type" value="Genomic_DNA"/>
</dbReference>
<evidence type="ECO:0000256" key="2">
    <source>
        <dbReference type="ARBA" id="ARBA00022527"/>
    </source>
</evidence>
<dbReference type="CDD" id="cd14014">
    <property type="entry name" value="STKc_PknB_like"/>
    <property type="match status" value="1"/>
</dbReference>
<evidence type="ECO:0000256" key="7">
    <source>
        <dbReference type="PROSITE-ProRule" id="PRU10141"/>
    </source>
</evidence>
<dbReference type="PROSITE" id="PS00108">
    <property type="entry name" value="PROTEIN_KINASE_ST"/>
    <property type="match status" value="1"/>
</dbReference>
<keyword evidence="9" id="KW-0472">Membrane</keyword>
<evidence type="ECO:0000256" key="3">
    <source>
        <dbReference type="ARBA" id="ARBA00022679"/>
    </source>
</evidence>
<organism evidence="11 12">
    <name type="scientific">Pseudonocardia oroxyli</name>
    <dbReference type="NCBI Taxonomy" id="366584"/>
    <lineage>
        <taxon>Bacteria</taxon>
        <taxon>Bacillati</taxon>
        <taxon>Actinomycetota</taxon>
        <taxon>Actinomycetes</taxon>
        <taxon>Pseudonocardiales</taxon>
        <taxon>Pseudonocardiaceae</taxon>
        <taxon>Pseudonocardia</taxon>
    </lineage>
</organism>
<dbReference type="InterPro" id="IPR011009">
    <property type="entry name" value="Kinase-like_dom_sf"/>
</dbReference>
<proteinExistence type="predicted"/>
<dbReference type="Gene3D" id="1.10.510.10">
    <property type="entry name" value="Transferase(Phosphotransferase) domain 1"/>
    <property type="match status" value="1"/>
</dbReference>
<name>A0A1G7K7W6_PSEOR</name>
<reference evidence="11 12" key="1">
    <citation type="submission" date="2016-10" db="EMBL/GenBank/DDBJ databases">
        <authorList>
            <person name="de Groot N.N."/>
        </authorList>
    </citation>
    <scope>NUCLEOTIDE SEQUENCE [LARGE SCALE GENOMIC DNA]</scope>
    <source>
        <strain evidence="11 12">CGMCC 4.3143</strain>
    </source>
</reference>
<dbReference type="OrthoDB" id="9762169at2"/>
<feature type="compositionally biased region" description="Low complexity" evidence="8">
    <location>
        <begin position="276"/>
        <end position="293"/>
    </location>
</feature>
<evidence type="ECO:0000256" key="5">
    <source>
        <dbReference type="ARBA" id="ARBA00022777"/>
    </source>
</evidence>
<dbReference type="InterPro" id="IPR000719">
    <property type="entry name" value="Prot_kinase_dom"/>
</dbReference>
<keyword evidence="12" id="KW-1185">Reference proteome</keyword>
<dbReference type="EC" id="2.7.11.1" evidence="1"/>
<evidence type="ECO:0000256" key="4">
    <source>
        <dbReference type="ARBA" id="ARBA00022741"/>
    </source>
</evidence>
<dbReference type="SUPFAM" id="SSF56112">
    <property type="entry name" value="Protein kinase-like (PK-like)"/>
    <property type="match status" value="1"/>
</dbReference>
<keyword evidence="5 11" id="KW-0418">Kinase</keyword>
<keyword evidence="4 7" id="KW-0547">Nucleotide-binding</keyword>
<keyword evidence="2 11" id="KW-0723">Serine/threonine-protein kinase</keyword>
<evidence type="ECO:0000313" key="11">
    <source>
        <dbReference type="EMBL" id="SDF33408.1"/>
    </source>
</evidence>
<keyword evidence="3" id="KW-0808">Transferase</keyword>
<feature type="binding site" evidence="7">
    <location>
        <position position="38"/>
    </location>
    <ligand>
        <name>ATP</name>
        <dbReference type="ChEBI" id="CHEBI:30616"/>
    </ligand>
</feature>
<evidence type="ECO:0000256" key="8">
    <source>
        <dbReference type="SAM" id="MobiDB-lite"/>
    </source>
</evidence>
<dbReference type="Gene3D" id="3.30.200.20">
    <property type="entry name" value="Phosphorylase Kinase, domain 1"/>
    <property type="match status" value="1"/>
</dbReference>
<evidence type="ECO:0000256" key="6">
    <source>
        <dbReference type="ARBA" id="ARBA00022840"/>
    </source>
</evidence>
<evidence type="ECO:0000256" key="1">
    <source>
        <dbReference type="ARBA" id="ARBA00012513"/>
    </source>
</evidence>
<dbReference type="PANTHER" id="PTHR43289">
    <property type="entry name" value="MITOGEN-ACTIVATED PROTEIN KINASE KINASE KINASE 20-RELATED"/>
    <property type="match status" value="1"/>
</dbReference>
<dbReference type="PROSITE" id="PS50011">
    <property type="entry name" value="PROTEIN_KINASE_DOM"/>
    <property type="match status" value="1"/>
</dbReference>
<dbReference type="PROSITE" id="PS00107">
    <property type="entry name" value="PROTEIN_KINASE_ATP"/>
    <property type="match status" value="1"/>
</dbReference>
<keyword evidence="6 7" id="KW-0067">ATP-binding</keyword>
<dbReference type="Pfam" id="PF00069">
    <property type="entry name" value="Pkinase"/>
    <property type="match status" value="1"/>
</dbReference>
<dbReference type="SMART" id="SM00220">
    <property type="entry name" value="S_TKc"/>
    <property type="match status" value="1"/>
</dbReference>
<dbReference type="STRING" id="366584.SAMN05216377_104273"/>
<sequence>MEGTTFGPYTIESLLGRGGMGEVYRAFDTETDREVALKVLPAHLADDPEYTERFRRECRAAAKLRDPHVVPIHRFGEIDGRLYLDMRLVSGSDLGTRLTERGPLTPAVAVSVVAQIASALDAAHAEGMVHRDVKPSNILLTGPDDELFAYLFDFGIASSSGVSDGGEQLTRSGTVPGSVAYLAPERFHGVVADRRVDVYALACVLYQALTGKAPFAGDLPTLMHAHLHLPVPLIQRAEVPGGLDDVVARGMAKDPNHRYATAGELAAAARAAVGSGAVPTAPPTATDTPRPSTFGSMPSDPRYPRYAQQAAPSDPRWAAAPPTAPGWQTGPAPEPRRRGISKAGLAAVIVTCVVLLAGLGVAGYFVNRVITGASAPTTTPTPTPTPQAVTTAVPGSEDAQLLAALPAGFSTANCTPNLQTATTIGATGYVECENGPADGPDGATFSRYPQQSLLDGGFDGAATADNVSVQQGAEHAQCRTGATLATGYSVDGRFAGRVGCYLDPSGAAYLFWSDNAALSFGYLRRTDGNAAALYDWWLANDFRR</sequence>
<dbReference type="GO" id="GO:0005524">
    <property type="term" value="F:ATP binding"/>
    <property type="evidence" value="ECO:0007669"/>
    <property type="project" value="UniProtKB-UniRule"/>
</dbReference>
<accession>A0A1G7K7W6</accession>
<evidence type="ECO:0000313" key="12">
    <source>
        <dbReference type="Proteomes" id="UP000198967"/>
    </source>
</evidence>
<dbReference type="InterPro" id="IPR017441">
    <property type="entry name" value="Protein_kinase_ATP_BS"/>
</dbReference>